<protein>
    <submittedName>
        <fullName evidence="1">Uncharacterized protein</fullName>
    </submittedName>
</protein>
<proteinExistence type="predicted"/>
<dbReference type="Proteomes" id="UP000187013">
    <property type="component" value="Unassembled WGS sequence"/>
</dbReference>
<organism evidence="1 2">
    <name type="scientific">Zygosaccharomyces rouxii</name>
    <dbReference type="NCBI Taxonomy" id="4956"/>
    <lineage>
        <taxon>Eukaryota</taxon>
        <taxon>Fungi</taxon>
        <taxon>Dikarya</taxon>
        <taxon>Ascomycota</taxon>
        <taxon>Saccharomycotina</taxon>
        <taxon>Saccharomycetes</taxon>
        <taxon>Saccharomycetales</taxon>
        <taxon>Saccharomycetaceae</taxon>
        <taxon>Zygosaccharomyces</taxon>
    </lineage>
</organism>
<evidence type="ECO:0000313" key="1">
    <source>
        <dbReference type="EMBL" id="GAV49411.1"/>
    </source>
</evidence>
<name>A0A1Q3A153_ZYGRO</name>
<dbReference type="AlphaFoldDB" id="A0A1Q3A153"/>
<evidence type="ECO:0000313" key="2">
    <source>
        <dbReference type="Proteomes" id="UP000187013"/>
    </source>
</evidence>
<sequence length="86" mass="9733">MISTEYTGPYLTRYEGVGRPLDNSEKLVLYELVTPQDSQVMPTDNYEHADTTTISRTFRSFRGGSAKRSTNRGNNGIVKRVKKLFA</sequence>
<comment type="caution">
    <text evidence="1">The sequence shown here is derived from an EMBL/GenBank/DDBJ whole genome shotgun (WGS) entry which is preliminary data.</text>
</comment>
<reference evidence="1 2" key="1">
    <citation type="submission" date="2016-08" db="EMBL/GenBank/DDBJ databases">
        <title>Draft genome sequence of allopolyploid Zygosaccharomyces rouxii.</title>
        <authorList>
            <person name="Watanabe J."/>
            <person name="Uehara K."/>
            <person name="Mogi Y."/>
            <person name="Tsukioka Y."/>
        </authorList>
    </citation>
    <scope>NUCLEOTIDE SEQUENCE [LARGE SCALE GENOMIC DNA]</scope>
    <source>
        <strain evidence="1 2">NBRC 110957</strain>
    </source>
</reference>
<gene>
    <name evidence="1" type="ORF">ZYGR_0P00540</name>
</gene>
<accession>A0A1Q3A153</accession>
<dbReference type="EMBL" id="BDGX01000016">
    <property type="protein sequence ID" value="GAV49411.1"/>
    <property type="molecule type" value="Genomic_DNA"/>
</dbReference>